<dbReference type="SMART" id="SM00052">
    <property type="entry name" value="EAL"/>
    <property type="match status" value="1"/>
</dbReference>
<dbReference type="InterPro" id="IPR003018">
    <property type="entry name" value="GAF"/>
</dbReference>
<dbReference type="InterPro" id="IPR035919">
    <property type="entry name" value="EAL_sf"/>
</dbReference>
<dbReference type="Proteomes" id="UP000067683">
    <property type="component" value="Chromosome"/>
</dbReference>
<dbReference type="Pfam" id="PF13185">
    <property type="entry name" value="GAF_2"/>
    <property type="match status" value="1"/>
</dbReference>
<evidence type="ECO:0000259" key="2">
    <source>
        <dbReference type="PROSITE" id="PS50113"/>
    </source>
</evidence>
<dbReference type="PANTHER" id="PTHR44757:SF2">
    <property type="entry name" value="BIOFILM ARCHITECTURE MAINTENANCE PROTEIN MBAA"/>
    <property type="match status" value="1"/>
</dbReference>
<organism evidence="5 6">
    <name type="scientific">Planococcus rifietoensis</name>
    <dbReference type="NCBI Taxonomy" id="200991"/>
    <lineage>
        <taxon>Bacteria</taxon>
        <taxon>Bacillati</taxon>
        <taxon>Bacillota</taxon>
        <taxon>Bacilli</taxon>
        <taxon>Bacillales</taxon>
        <taxon>Caryophanaceae</taxon>
        <taxon>Planococcus</taxon>
    </lineage>
</organism>
<dbReference type="PROSITE" id="PS50113">
    <property type="entry name" value="PAC"/>
    <property type="match status" value="1"/>
</dbReference>
<feature type="domain" description="PAC" evidence="2">
    <location>
        <begin position="442"/>
        <end position="493"/>
    </location>
</feature>
<dbReference type="FunFam" id="3.20.20.450:FF:000001">
    <property type="entry name" value="Cyclic di-GMP phosphodiesterase yahA"/>
    <property type="match status" value="1"/>
</dbReference>
<evidence type="ECO:0000313" key="5">
    <source>
        <dbReference type="EMBL" id="ALS74890.1"/>
    </source>
</evidence>
<dbReference type="EMBL" id="CP013659">
    <property type="protein sequence ID" value="ALS74890.1"/>
    <property type="molecule type" value="Genomic_DNA"/>
</dbReference>
<dbReference type="OrthoDB" id="2624050at2"/>
<evidence type="ECO:0000313" key="6">
    <source>
        <dbReference type="Proteomes" id="UP000067683"/>
    </source>
</evidence>
<dbReference type="SMART" id="SM00267">
    <property type="entry name" value="GGDEF"/>
    <property type="match status" value="1"/>
</dbReference>
<dbReference type="Gene3D" id="3.30.450.40">
    <property type="match status" value="2"/>
</dbReference>
<dbReference type="NCBIfam" id="TIGR00254">
    <property type="entry name" value="GGDEF"/>
    <property type="match status" value="1"/>
</dbReference>
<dbReference type="Pfam" id="PF00989">
    <property type="entry name" value="PAS"/>
    <property type="match status" value="1"/>
</dbReference>
<dbReference type="RefSeq" id="WP_058381597.1">
    <property type="nucleotide sequence ID" value="NZ_CP013659.2"/>
</dbReference>
<keyword evidence="6" id="KW-1185">Reference proteome</keyword>
<dbReference type="Gene3D" id="3.30.70.270">
    <property type="match status" value="1"/>
</dbReference>
<dbReference type="SUPFAM" id="SSF55785">
    <property type="entry name" value="PYP-like sensor domain (PAS domain)"/>
    <property type="match status" value="1"/>
</dbReference>
<dbReference type="Gene3D" id="3.30.450.20">
    <property type="entry name" value="PAS domain"/>
    <property type="match status" value="1"/>
</dbReference>
<dbReference type="GO" id="GO:0006355">
    <property type="term" value="P:regulation of DNA-templated transcription"/>
    <property type="evidence" value="ECO:0007669"/>
    <property type="project" value="InterPro"/>
</dbReference>
<keyword evidence="5" id="KW-0808">Transferase</keyword>
<dbReference type="CDD" id="cd01949">
    <property type="entry name" value="GGDEF"/>
    <property type="match status" value="1"/>
</dbReference>
<dbReference type="GO" id="GO:0016301">
    <property type="term" value="F:kinase activity"/>
    <property type="evidence" value="ECO:0007669"/>
    <property type="project" value="UniProtKB-KW"/>
</dbReference>
<dbReference type="SUPFAM" id="SSF55781">
    <property type="entry name" value="GAF domain-like"/>
    <property type="match status" value="2"/>
</dbReference>
<dbReference type="PROSITE" id="PS50883">
    <property type="entry name" value="EAL"/>
    <property type="match status" value="1"/>
</dbReference>
<keyword evidence="5" id="KW-0418">Kinase</keyword>
<dbReference type="KEGG" id="prt:AUC31_06475"/>
<dbReference type="SMART" id="SM00091">
    <property type="entry name" value="PAS"/>
    <property type="match status" value="1"/>
</dbReference>
<dbReference type="InterPro" id="IPR000014">
    <property type="entry name" value="PAS"/>
</dbReference>
<proteinExistence type="predicted"/>
<name>A0A0U2YJT0_9BACL</name>
<feature type="domain" description="GGDEF" evidence="4">
    <location>
        <begin position="525"/>
        <end position="658"/>
    </location>
</feature>
<dbReference type="InterPro" id="IPR013767">
    <property type="entry name" value="PAS_fold"/>
</dbReference>
<dbReference type="Gene3D" id="3.20.20.450">
    <property type="entry name" value="EAL domain"/>
    <property type="match status" value="1"/>
</dbReference>
<dbReference type="CDD" id="cd01948">
    <property type="entry name" value="EAL"/>
    <property type="match status" value="1"/>
</dbReference>
<dbReference type="STRING" id="200991.AUC31_06475"/>
<dbReference type="Pfam" id="PF01590">
    <property type="entry name" value="GAF"/>
    <property type="match status" value="1"/>
</dbReference>
<dbReference type="InterPro" id="IPR043128">
    <property type="entry name" value="Rev_trsase/Diguanyl_cyclase"/>
</dbReference>
<dbReference type="AlphaFoldDB" id="A0A0U2YJT0"/>
<dbReference type="InterPro" id="IPR029787">
    <property type="entry name" value="Nucleotide_cyclase"/>
</dbReference>
<dbReference type="SUPFAM" id="SSF55073">
    <property type="entry name" value="Nucleotide cyclase"/>
    <property type="match status" value="1"/>
</dbReference>
<dbReference type="NCBIfam" id="TIGR00229">
    <property type="entry name" value="sensory_box"/>
    <property type="match status" value="1"/>
</dbReference>
<feature type="domain" description="EAL" evidence="3">
    <location>
        <begin position="667"/>
        <end position="921"/>
    </location>
</feature>
<evidence type="ECO:0000259" key="3">
    <source>
        <dbReference type="PROSITE" id="PS50883"/>
    </source>
</evidence>
<gene>
    <name evidence="5" type="ORF">AUC31_06475</name>
</gene>
<dbReference type="PANTHER" id="PTHR44757">
    <property type="entry name" value="DIGUANYLATE CYCLASE DGCP"/>
    <property type="match status" value="1"/>
</dbReference>
<dbReference type="InterPro" id="IPR052155">
    <property type="entry name" value="Biofilm_reg_signaling"/>
</dbReference>
<dbReference type="InterPro" id="IPR029016">
    <property type="entry name" value="GAF-like_dom_sf"/>
</dbReference>
<dbReference type="InterPro" id="IPR035965">
    <property type="entry name" value="PAS-like_dom_sf"/>
</dbReference>
<evidence type="ECO:0000259" key="1">
    <source>
        <dbReference type="PROSITE" id="PS50112"/>
    </source>
</evidence>
<dbReference type="CDD" id="cd00130">
    <property type="entry name" value="PAS"/>
    <property type="match status" value="1"/>
</dbReference>
<sequence>MGKNQTRYSRLAHITKLINTNLELRPLLEQVVMAISEEVVRCDSVGIYLPQDDGSFRGYVGKPEVINGMTLDMHVVDTDYDLLAKEVIETQQTIYIPNTANDPRPDPRAVAGFGIKSLLALPISYEGELFGLVFLFDYGIPMELTADEIQTVEAYVNMAGVAIRNVNNLKRKESLLSEKQMLLDLTRDLSMSSSMTDVLGICLSYTGKVLKNDNIGVHLLDPVAGAKLKPSYLSAKSEWNENEWLERHEEMAFDPSTDRAFQEVMRSKKPLYILDVETDNRVNQEVCQTFGIERMLFLPFVTMGEILGAMVLVSFDKTEAVFSESAIDLAQSVTEATASTLSNLLYMEKQELLIQERTSEIRVKNIELNQVIAQLKSLGRENELILSSVEEGIFGLDLEGKITFCNRAAEATLGYAKGELIGQSDSIILSKDIVLSTASFAVKQDLKFRKKNGLDFSVEYVVSSVKEEGEIIGEVVTFRDITKRKQLEKEITHLAYYDHLTDLPNRALLDYFLNQEIEKAKLAGQKVAVLYLDLDRFKIINDSLGHSYGDILLKDVANRINRYVPDQAFVSRQGGDEFTIVLPGFDSLAELMDLVGKLVESFSDTFVLKGNEVHVKASIGISMFPEDGETAEVLIKNADAAMYKSKEKSGTYYHFFRSEMNTRNMESIFLENALYKAMENDELLLHFQPQIDCRTARVTGAEALIRWKHPTRGMISPVEFIPTAEATGLIVPIGKWVLESACKQLKRWHDEGRTEMSVSVNLSGRQFEEDDLISMIECILAQTGAPPECLHIELTENQIFRNTHMTLDKMRDLKMLGIKIALDDFGTGYSSLGYLKNFPIDTLKIDRSFMVDILSDKNNAAITSTIITLAQNLDLNVIAEGVETKEQLEFLAARNCFNIQGYYYSKPLEVEELGTYMDWLEPISTSDSHHS</sequence>
<dbReference type="PROSITE" id="PS50887">
    <property type="entry name" value="GGDEF"/>
    <property type="match status" value="1"/>
</dbReference>
<evidence type="ECO:0000259" key="4">
    <source>
        <dbReference type="PROSITE" id="PS50887"/>
    </source>
</evidence>
<dbReference type="InterPro" id="IPR000160">
    <property type="entry name" value="GGDEF_dom"/>
</dbReference>
<reference evidence="5" key="1">
    <citation type="submission" date="2016-01" db="EMBL/GenBank/DDBJ databases">
        <title>Complete genome of Planococcus rifietoensis type strain M8.</title>
        <authorList>
            <person name="See-Too W.S."/>
        </authorList>
    </citation>
    <scope>NUCLEOTIDE SEQUENCE [LARGE SCALE GENOMIC DNA]</scope>
    <source>
        <strain evidence="5">M8</strain>
    </source>
</reference>
<protein>
    <submittedName>
        <fullName evidence="5">Histidine kinase</fullName>
    </submittedName>
</protein>
<feature type="domain" description="PAS" evidence="1">
    <location>
        <begin position="385"/>
        <end position="424"/>
    </location>
</feature>
<dbReference type="InterPro" id="IPR000700">
    <property type="entry name" value="PAS-assoc_C"/>
</dbReference>
<accession>A0A0U2YJT0</accession>
<dbReference type="SUPFAM" id="SSF141868">
    <property type="entry name" value="EAL domain-like"/>
    <property type="match status" value="1"/>
</dbReference>
<dbReference type="Pfam" id="PF00563">
    <property type="entry name" value="EAL"/>
    <property type="match status" value="1"/>
</dbReference>
<dbReference type="SMART" id="SM00065">
    <property type="entry name" value="GAF"/>
    <property type="match status" value="2"/>
</dbReference>
<dbReference type="Pfam" id="PF00990">
    <property type="entry name" value="GGDEF"/>
    <property type="match status" value="1"/>
</dbReference>
<dbReference type="PROSITE" id="PS50112">
    <property type="entry name" value="PAS"/>
    <property type="match status" value="1"/>
</dbReference>
<dbReference type="InterPro" id="IPR001633">
    <property type="entry name" value="EAL_dom"/>
</dbReference>